<organism evidence="1 2">
    <name type="scientific">Dyadobacter endophyticus</name>
    <dbReference type="NCBI Taxonomy" id="1749036"/>
    <lineage>
        <taxon>Bacteria</taxon>
        <taxon>Pseudomonadati</taxon>
        <taxon>Bacteroidota</taxon>
        <taxon>Cytophagia</taxon>
        <taxon>Cytophagales</taxon>
        <taxon>Spirosomataceae</taxon>
        <taxon>Dyadobacter</taxon>
    </lineage>
</organism>
<keyword evidence="2" id="KW-1185">Reference proteome</keyword>
<dbReference type="EMBL" id="BMIA01000003">
    <property type="protein sequence ID" value="GGH47312.1"/>
    <property type="molecule type" value="Genomic_DNA"/>
</dbReference>
<evidence type="ECO:0000313" key="2">
    <source>
        <dbReference type="Proteomes" id="UP000600214"/>
    </source>
</evidence>
<reference evidence="2" key="1">
    <citation type="journal article" date="2019" name="Int. J. Syst. Evol. Microbiol.">
        <title>The Global Catalogue of Microorganisms (GCM) 10K type strain sequencing project: providing services to taxonomists for standard genome sequencing and annotation.</title>
        <authorList>
            <consortium name="The Broad Institute Genomics Platform"/>
            <consortium name="The Broad Institute Genome Sequencing Center for Infectious Disease"/>
            <person name="Wu L."/>
            <person name="Ma J."/>
        </authorList>
    </citation>
    <scope>NUCLEOTIDE SEQUENCE [LARGE SCALE GENOMIC DNA]</scope>
    <source>
        <strain evidence="2">CGMCC 1.15288</strain>
    </source>
</reference>
<sequence>MKDYLVKGFATQEKLKLDQLESLKKTVALLANVVHNKELTAGEATGLIQVVTDYAYALDILDRYDHREIRIESVSEKQLFVITYDEAINALVTLILMIAESNPAEKDMMVKVVVSLINQNN</sequence>
<evidence type="ECO:0000313" key="1">
    <source>
        <dbReference type="EMBL" id="GGH47312.1"/>
    </source>
</evidence>
<accession>A0ABQ1Z528</accession>
<comment type="caution">
    <text evidence="1">The sequence shown here is derived from an EMBL/GenBank/DDBJ whole genome shotgun (WGS) entry which is preliminary data.</text>
</comment>
<gene>
    <name evidence="1" type="ORF">GCM10007423_47710</name>
</gene>
<dbReference type="Proteomes" id="UP000600214">
    <property type="component" value="Unassembled WGS sequence"/>
</dbReference>
<name>A0ABQ1Z528_9BACT</name>
<protein>
    <submittedName>
        <fullName evidence="1">Uncharacterized protein</fullName>
    </submittedName>
</protein>
<proteinExistence type="predicted"/>
<dbReference type="RefSeq" id="WP_229222963.1">
    <property type="nucleotide sequence ID" value="NZ_BMIA01000003.1"/>
</dbReference>